<feature type="binding site" evidence="19">
    <location>
        <position position="188"/>
    </location>
    <ligand>
        <name>Mg(2+)</name>
        <dbReference type="ChEBI" id="CHEBI:18420"/>
        <label>1</label>
    </ligand>
</feature>
<keyword evidence="21" id="KW-1185">Reference proteome</keyword>
<comment type="catalytic activity">
    <reaction evidence="16 17">
        <text>(6S)-5,6,7,8-tetrahydrofolyl-(gamma-L-Glu)(n) + L-glutamate + ATP = (6S)-5,6,7,8-tetrahydrofolyl-(gamma-L-Glu)(n+1) + ADP + phosphate + H(+)</text>
        <dbReference type="Rhea" id="RHEA:10580"/>
        <dbReference type="Rhea" id="RHEA-COMP:14738"/>
        <dbReference type="Rhea" id="RHEA-COMP:14740"/>
        <dbReference type="ChEBI" id="CHEBI:15378"/>
        <dbReference type="ChEBI" id="CHEBI:29985"/>
        <dbReference type="ChEBI" id="CHEBI:30616"/>
        <dbReference type="ChEBI" id="CHEBI:43474"/>
        <dbReference type="ChEBI" id="CHEBI:141005"/>
        <dbReference type="ChEBI" id="CHEBI:456216"/>
        <dbReference type="EC" id="6.3.2.17"/>
    </reaction>
</comment>
<keyword evidence="12 18" id="KW-0067">ATP-binding</keyword>
<evidence type="ECO:0000313" key="20">
    <source>
        <dbReference type="EMBL" id="SPO02535.1"/>
    </source>
</evidence>
<keyword evidence="11" id="KW-0999">Mitochondrion inner membrane</keyword>
<evidence type="ECO:0000256" key="8">
    <source>
        <dbReference type="ARBA" id="ARBA00022598"/>
    </source>
</evidence>
<dbReference type="GO" id="GO:0005759">
    <property type="term" value="C:mitochondrial matrix"/>
    <property type="evidence" value="ECO:0007669"/>
    <property type="project" value="UniProtKB-SubCell"/>
</dbReference>
<keyword evidence="13 19" id="KW-0460">Magnesium</keyword>
<feature type="binding site" evidence="19">
    <location>
        <position position="216"/>
    </location>
    <ligand>
        <name>Mg(2+)</name>
        <dbReference type="ChEBI" id="CHEBI:18420"/>
        <label>1</label>
    </ligand>
</feature>
<proteinExistence type="inferred from homology"/>
<accession>A0AAE8SV97</accession>
<dbReference type="PANTHER" id="PTHR11136">
    <property type="entry name" value="FOLYLPOLYGLUTAMATE SYNTHASE-RELATED"/>
    <property type="match status" value="1"/>
</dbReference>
<evidence type="ECO:0000256" key="5">
    <source>
        <dbReference type="ARBA" id="ARBA00008276"/>
    </source>
</evidence>
<dbReference type="GO" id="GO:0005524">
    <property type="term" value="F:ATP binding"/>
    <property type="evidence" value="ECO:0007669"/>
    <property type="project" value="UniProtKB-KW"/>
</dbReference>
<evidence type="ECO:0000256" key="15">
    <source>
        <dbReference type="ARBA" id="ARBA00023136"/>
    </source>
</evidence>
<dbReference type="GO" id="GO:0005829">
    <property type="term" value="C:cytosol"/>
    <property type="evidence" value="ECO:0007669"/>
    <property type="project" value="TreeGrafter"/>
</dbReference>
<evidence type="ECO:0000256" key="9">
    <source>
        <dbReference type="ARBA" id="ARBA00022723"/>
    </source>
</evidence>
<dbReference type="GO" id="GO:0005743">
    <property type="term" value="C:mitochondrial inner membrane"/>
    <property type="evidence" value="ECO:0007669"/>
    <property type="project" value="UniProtKB-SubCell"/>
</dbReference>
<reference evidence="20" key="1">
    <citation type="submission" date="2018-03" db="EMBL/GenBank/DDBJ databases">
        <authorList>
            <person name="Guldener U."/>
        </authorList>
    </citation>
    <scope>NUCLEOTIDE SEQUENCE</scope>
</reference>
<keyword evidence="14" id="KW-0496">Mitochondrion</keyword>
<dbReference type="SUPFAM" id="SSF53623">
    <property type="entry name" value="MurD-like peptide ligases, catalytic domain"/>
    <property type="match status" value="1"/>
</dbReference>
<name>A0AAE8SV97_9PEZI</name>
<organism evidence="20 21">
    <name type="scientific">Cephalotrichum gorgonifer</name>
    <dbReference type="NCBI Taxonomy" id="2041049"/>
    <lineage>
        <taxon>Eukaryota</taxon>
        <taxon>Fungi</taxon>
        <taxon>Dikarya</taxon>
        <taxon>Ascomycota</taxon>
        <taxon>Pezizomycotina</taxon>
        <taxon>Sordariomycetes</taxon>
        <taxon>Hypocreomycetidae</taxon>
        <taxon>Microascales</taxon>
        <taxon>Microascaceae</taxon>
        <taxon>Cephalotrichum</taxon>
    </lineage>
</organism>
<evidence type="ECO:0000256" key="18">
    <source>
        <dbReference type="PIRSR" id="PIRSR038895-1"/>
    </source>
</evidence>
<comment type="pathway">
    <text evidence="4 17">Cofactor biosynthesis; tetrahydrofolylpolyglutamate biosynthesis.</text>
</comment>
<sequence length="503" mass="55076">MYKPTSSRAALSLSRRSLHTKVERSYNDVINLLNSSQAGFRQVESWRRAGVIPNERDITQMKGWLHQLGYTPADLNRLNVIHISGTKGKGSTSALTSSILNAYRLSPHHRAPTRVGLYTSPHLTSVRERIRLDESPISEALFARYFSDVWDSLGLGAGDVQPPGYFRLLTLLSFHVFMSEGVDAAVYEVGVGGAFDATNVFESPVATGTVSLGVDHVGQLGATLREIAWHKAGVMKAGAPAFTAPQDPEAMEVLRARAEEVGVPLVEVGVNPGLRNVAVRPDEEFQRRNASMAMELAATLMRRLGVEVDLEGERLPREMVEGIEGVNWRGRCETLVAGGQTWYLDGAHTEESLDVACRWFGRVSKERDTPCALIFNQQAGRDAVDMLRRVHRHLSASNIQINHAVFCTNVTNKDTSTKPDLVNVNVDPDVLAKLTLQNELAETWRALDPSTDVAVVPSIEEAVQQVREKEQLQVFVTGSLHLVGGVLSVLEGDDSGLKSAVGE</sequence>
<keyword evidence="8 17" id="KW-0436">Ligase</keyword>
<dbReference type="PIRSF" id="PIRSF038895">
    <property type="entry name" value="FPGS"/>
    <property type="match status" value="1"/>
</dbReference>
<evidence type="ECO:0000256" key="14">
    <source>
        <dbReference type="ARBA" id="ARBA00023128"/>
    </source>
</evidence>
<gene>
    <name evidence="20" type="ORF">DNG_05208</name>
</gene>
<dbReference type="Gene3D" id="3.90.190.20">
    <property type="entry name" value="Mur ligase, C-terminal domain"/>
    <property type="match status" value="1"/>
</dbReference>
<comment type="function">
    <text evidence="17">Catalyzes conversion of folates to polyglutamate derivatives allowing concentration of folate compounds in the cell and the intracellular retention of these cofactors, which are important substrates for most of the folate-dependent enzymes that are involved in one-carbon transfer reactions involved in purine, pyrimidine and amino acid synthesis.</text>
</comment>
<feature type="binding site" evidence="18">
    <location>
        <position position="331"/>
    </location>
    <ligand>
        <name>ATP</name>
        <dbReference type="ChEBI" id="CHEBI:30616"/>
    </ligand>
</feature>
<evidence type="ECO:0000256" key="7">
    <source>
        <dbReference type="ARBA" id="ARBA00022563"/>
    </source>
</evidence>
<feature type="binding site" evidence="19">
    <location>
        <position position="120"/>
    </location>
    <ligand>
        <name>Mg(2+)</name>
        <dbReference type="ChEBI" id="CHEBI:18420"/>
        <label>1</label>
    </ligand>
</feature>
<keyword evidence="6" id="KW-0963">Cytoplasm</keyword>
<dbReference type="EMBL" id="ONZQ02000006">
    <property type="protein sequence ID" value="SPO02535.1"/>
    <property type="molecule type" value="Genomic_DNA"/>
</dbReference>
<evidence type="ECO:0000256" key="6">
    <source>
        <dbReference type="ARBA" id="ARBA00022490"/>
    </source>
</evidence>
<keyword evidence="10 18" id="KW-0547">Nucleotide-binding</keyword>
<feature type="binding site" evidence="18">
    <location>
        <position position="345"/>
    </location>
    <ligand>
        <name>ATP</name>
        <dbReference type="ChEBI" id="CHEBI:30616"/>
    </ligand>
</feature>
<dbReference type="NCBIfam" id="TIGR01499">
    <property type="entry name" value="folC"/>
    <property type="match status" value="1"/>
</dbReference>
<dbReference type="SUPFAM" id="SSF53244">
    <property type="entry name" value="MurD-like peptide ligases, peptide-binding domain"/>
    <property type="match status" value="1"/>
</dbReference>
<evidence type="ECO:0000256" key="2">
    <source>
        <dbReference type="ARBA" id="ARBA00004305"/>
    </source>
</evidence>
<dbReference type="InterPro" id="IPR036565">
    <property type="entry name" value="Mur-like_cat_sf"/>
</dbReference>
<evidence type="ECO:0000256" key="1">
    <source>
        <dbReference type="ARBA" id="ARBA00004273"/>
    </source>
</evidence>
<dbReference type="PANTHER" id="PTHR11136:SF5">
    <property type="entry name" value="FOLYLPOLYGLUTAMATE SYNTHASE, MITOCHONDRIAL"/>
    <property type="match status" value="1"/>
</dbReference>
<evidence type="ECO:0000256" key="17">
    <source>
        <dbReference type="PIRNR" id="PIRNR038895"/>
    </source>
</evidence>
<evidence type="ECO:0000256" key="13">
    <source>
        <dbReference type="ARBA" id="ARBA00022842"/>
    </source>
</evidence>
<dbReference type="GO" id="GO:0046872">
    <property type="term" value="F:metal ion binding"/>
    <property type="evidence" value="ECO:0007669"/>
    <property type="project" value="UniProtKB-KW"/>
</dbReference>
<evidence type="ECO:0000256" key="3">
    <source>
        <dbReference type="ARBA" id="ARBA00004496"/>
    </source>
</evidence>
<evidence type="ECO:0000313" key="21">
    <source>
        <dbReference type="Proteomes" id="UP001187682"/>
    </source>
</evidence>
<comment type="similarity">
    <text evidence="5 17">Belongs to the folylpolyglutamate synthase family.</text>
</comment>
<evidence type="ECO:0000256" key="16">
    <source>
        <dbReference type="ARBA" id="ARBA00047493"/>
    </source>
</evidence>
<comment type="subcellular location">
    <subcellularLocation>
        <location evidence="3">Cytoplasm</location>
    </subcellularLocation>
    <subcellularLocation>
        <location evidence="1">Mitochondrion inner membrane</location>
    </subcellularLocation>
    <subcellularLocation>
        <location evidence="2">Mitochondrion matrix</location>
    </subcellularLocation>
</comment>
<evidence type="ECO:0000256" key="4">
    <source>
        <dbReference type="ARBA" id="ARBA00005150"/>
    </source>
</evidence>
<evidence type="ECO:0000256" key="12">
    <source>
        <dbReference type="ARBA" id="ARBA00022840"/>
    </source>
</evidence>
<dbReference type="EC" id="6.3.2.17" evidence="17"/>
<keyword evidence="15" id="KW-0472">Membrane</keyword>
<dbReference type="Gene3D" id="3.40.1190.10">
    <property type="entry name" value="Mur-like, catalytic domain"/>
    <property type="match status" value="1"/>
</dbReference>
<comment type="caution">
    <text evidence="20">The sequence shown here is derived from an EMBL/GenBank/DDBJ whole genome shotgun (WGS) entry which is preliminary data.</text>
</comment>
<dbReference type="Proteomes" id="UP001187682">
    <property type="component" value="Unassembled WGS sequence"/>
</dbReference>
<dbReference type="AlphaFoldDB" id="A0AAE8SV97"/>
<keyword evidence="7 17" id="KW-0554">One-carbon metabolism</keyword>
<dbReference type="InterPro" id="IPR036615">
    <property type="entry name" value="Mur_ligase_C_dom_sf"/>
</dbReference>
<evidence type="ECO:0000256" key="11">
    <source>
        <dbReference type="ARBA" id="ARBA00022792"/>
    </source>
</evidence>
<comment type="cofactor">
    <cofactor evidence="17">
        <name>a monovalent cation</name>
        <dbReference type="ChEBI" id="CHEBI:60242"/>
    </cofactor>
    <text evidence="17">A monovalent cation.</text>
</comment>
<dbReference type="InterPro" id="IPR023600">
    <property type="entry name" value="Folylpolyglutamate_synth_euk"/>
</dbReference>
<dbReference type="GO" id="GO:0006730">
    <property type="term" value="P:one-carbon metabolic process"/>
    <property type="evidence" value="ECO:0007669"/>
    <property type="project" value="UniProtKB-KW"/>
</dbReference>
<dbReference type="GO" id="GO:0004326">
    <property type="term" value="F:tetrahydrofolylpolyglutamate synthase activity"/>
    <property type="evidence" value="ECO:0007669"/>
    <property type="project" value="UniProtKB-EC"/>
</dbReference>
<evidence type="ECO:0000256" key="19">
    <source>
        <dbReference type="PIRSR" id="PIRSR038895-2"/>
    </source>
</evidence>
<dbReference type="InterPro" id="IPR001645">
    <property type="entry name" value="Folylpolyglutamate_synth"/>
</dbReference>
<keyword evidence="9 19" id="KW-0479">Metal-binding</keyword>
<evidence type="ECO:0000256" key="10">
    <source>
        <dbReference type="ARBA" id="ARBA00022741"/>
    </source>
</evidence>
<protein>
    <recommendedName>
        <fullName evidence="17">Folylpolyglutamate synthase</fullName>
        <ecNumber evidence="17">6.3.2.17</ecNumber>
    </recommendedName>
    <alternativeName>
        <fullName evidence="17">Folylpoly-gamma-glutamate synthetase</fullName>
    </alternativeName>
    <alternativeName>
        <fullName evidence="17">Tetrahydrofolylpolyglutamate synthase</fullName>
    </alternativeName>
</protein>